<keyword evidence="7" id="KW-0547">Nucleotide-binding</keyword>
<dbReference type="InterPro" id="IPR036890">
    <property type="entry name" value="HATPase_C_sf"/>
</dbReference>
<dbReference type="InterPro" id="IPR029095">
    <property type="entry name" value="NarX-like_N"/>
</dbReference>
<dbReference type="EMBL" id="CAJRAU010000003">
    <property type="protein sequence ID" value="CAG5069921.1"/>
    <property type="molecule type" value="Genomic_DNA"/>
</dbReference>
<feature type="domain" description="Histidine kinase" evidence="15">
    <location>
        <begin position="277"/>
        <end position="476"/>
    </location>
</feature>
<dbReference type="Pfam" id="PF07730">
    <property type="entry name" value="HisKA_3"/>
    <property type="match status" value="1"/>
</dbReference>
<sequence>MERLDKRVAGSLTRFYVVALCVVAMLTISGLFLIRRTISSLNHDSRVVNVAGRQRMLSQRLTKLALLKVNKTPASDSVRFSVLLNQWRTSHEQLASRRLPIEDGVVTWKSAALDTMFSELEPVFDEMHSQFLAVDSDSISSTEMQDALQVILKNEPLYLDQMDKIVFQFDKESFQRLENLERIEWILGIMTILVLLAEGLLIFRPVVNTTRRVVRMLTESEVALQLSNQKLKETNLQLLDIQKELLVVEEEKYELQLAEDRIRAASLIEGQEEERKRFALELHDGIGQMLTGLKLHAEKLKSVQFHDEKNQKRFEQLVSLIQDIIQTTRQISFNLMPSVLNDFGLTSALKLLCEQTTEVSRAQVDFEGDTSERIPMSNLMETSLYRIAQEALNNAVKHAQASRIKIKLEHTRNRVILEIADDGKGFSVDDLKTENFPVTSGNGMENIRTRSQLLNGKIEIISKIDGGTKLVLEVEL</sequence>
<evidence type="ECO:0000256" key="6">
    <source>
        <dbReference type="ARBA" id="ARBA00022692"/>
    </source>
</evidence>
<proteinExistence type="predicted"/>
<dbReference type="SUPFAM" id="SSF55874">
    <property type="entry name" value="ATPase domain of HSP90 chaperone/DNA topoisomerase II/histidine kinase"/>
    <property type="match status" value="1"/>
</dbReference>
<dbReference type="Pfam" id="PF13675">
    <property type="entry name" value="PilJ"/>
    <property type="match status" value="1"/>
</dbReference>
<reference evidence="16 17" key="1">
    <citation type="submission" date="2021-04" db="EMBL/GenBank/DDBJ databases">
        <authorList>
            <person name="Rodrigo-Torres L."/>
            <person name="Arahal R. D."/>
            <person name="Lucena T."/>
        </authorList>
    </citation>
    <scope>NUCLEOTIDE SEQUENCE [LARGE SCALE GENOMIC DNA]</scope>
    <source>
        <strain evidence="16 17">CECT 9623</strain>
    </source>
</reference>
<evidence type="ECO:0000313" key="16">
    <source>
        <dbReference type="EMBL" id="CAG5069921.1"/>
    </source>
</evidence>
<evidence type="ECO:0000256" key="13">
    <source>
        <dbReference type="SAM" id="Coils"/>
    </source>
</evidence>
<evidence type="ECO:0000259" key="15">
    <source>
        <dbReference type="PROSITE" id="PS50109"/>
    </source>
</evidence>
<dbReference type="CDD" id="cd16917">
    <property type="entry name" value="HATPase_UhpB-NarQ-NarX-like"/>
    <property type="match status" value="1"/>
</dbReference>
<dbReference type="EC" id="2.7.13.3" evidence="3"/>
<dbReference type="PANTHER" id="PTHR24421:SF10">
    <property type="entry name" value="NITRATE_NITRITE SENSOR PROTEIN NARQ"/>
    <property type="match status" value="1"/>
</dbReference>
<evidence type="ECO:0000256" key="3">
    <source>
        <dbReference type="ARBA" id="ARBA00012438"/>
    </source>
</evidence>
<keyword evidence="8" id="KW-0418">Kinase</keyword>
<dbReference type="PROSITE" id="PS50109">
    <property type="entry name" value="HIS_KIN"/>
    <property type="match status" value="1"/>
</dbReference>
<evidence type="ECO:0000256" key="2">
    <source>
        <dbReference type="ARBA" id="ARBA00004141"/>
    </source>
</evidence>
<evidence type="ECO:0000256" key="9">
    <source>
        <dbReference type="ARBA" id="ARBA00022840"/>
    </source>
</evidence>
<evidence type="ECO:0000313" key="17">
    <source>
        <dbReference type="Proteomes" id="UP000679725"/>
    </source>
</evidence>
<evidence type="ECO:0000256" key="5">
    <source>
        <dbReference type="ARBA" id="ARBA00022679"/>
    </source>
</evidence>
<comment type="caution">
    <text evidence="16">The sequence shown here is derived from an EMBL/GenBank/DDBJ whole genome shotgun (WGS) entry which is preliminary data.</text>
</comment>
<gene>
    <name evidence="16" type="ORF">DYBT9623_02660</name>
</gene>
<dbReference type="InterPro" id="IPR003594">
    <property type="entry name" value="HATPase_dom"/>
</dbReference>
<dbReference type="InterPro" id="IPR011712">
    <property type="entry name" value="Sig_transdc_His_kin_sub3_dim/P"/>
</dbReference>
<feature type="coiled-coil region" evidence="13">
    <location>
        <begin position="224"/>
        <end position="251"/>
    </location>
</feature>
<feature type="transmembrane region" description="Helical" evidence="14">
    <location>
        <begin position="15"/>
        <end position="34"/>
    </location>
</feature>
<dbReference type="Gene3D" id="3.30.565.10">
    <property type="entry name" value="Histidine kinase-like ATPase, C-terminal domain"/>
    <property type="match status" value="1"/>
</dbReference>
<keyword evidence="6 14" id="KW-0812">Transmembrane</keyword>
<evidence type="ECO:0000256" key="7">
    <source>
        <dbReference type="ARBA" id="ARBA00022741"/>
    </source>
</evidence>
<dbReference type="InterPro" id="IPR050482">
    <property type="entry name" value="Sensor_HK_TwoCompSys"/>
</dbReference>
<accession>A0ABM8UR12</accession>
<keyword evidence="11" id="KW-0902">Two-component regulatory system</keyword>
<keyword evidence="17" id="KW-1185">Reference proteome</keyword>
<keyword evidence="12 14" id="KW-0472">Membrane</keyword>
<keyword evidence="9" id="KW-0067">ATP-binding</keyword>
<feature type="transmembrane region" description="Helical" evidence="14">
    <location>
        <begin position="185"/>
        <end position="207"/>
    </location>
</feature>
<keyword evidence="10 14" id="KW-1133">Transmembrane helix</keyword>
<evidence type="ECO:0000256" key="10">
    <source>
        <dbReference type="ARBA" id="ARBA00022989"/>
    </source>
</evidence>
<keyword evidence="13" id="KW-0175">Coiled coil</keyword>
<name>A0ABM8UR12_9BACT</name>
<comment type="catalytic activity">
    <reaction evidence="1">
        <text>ATP + protein L-histidine = ADP + protein N-phospho-L-histidine.</text>
        <dbReference type="EC" id="2.7.13.3"/>
    </reaction>
</comment>
<comment type="subcellular location">
    <subcellularLocation>
        <location evidence="2">Membrane</location>
        <topology evidence="2">Multi-pass membrane protein</topology>
    </subcellularLocation>
</comment>
<evidence type="ECO:0000256" key="14">
    <source>
        <dbReference type="SAM" id="Phobius"/>
    </source>
</evidence>
<dbReference type="Pfam" id="PF02518">
    <property type="entry name" value="HATPase_c"/>
    <property type="match status" value="1"/>
</dbReference>
<dbReference type="Proteomes" id="UP000679725">
    <property type="component" value="Unassembled WGS sequence"/>
</dbReference>
<keyword evidence="5" id="KW-0808">Transferase</keyword>
<evidence type="ECO:0000256" key="4">
    <source>
        <dbReference type="ARBA" id="ARBA00022553"/>
    </source>
</evidence>
<evidence type="ECO:0000256" key="12">
    <source>
        <dbReference type="ARBA" id="ARBA00023136"/>
    </source>
</evidence>
<keyword evidence="4" id="KW-0597">Phosphoprotein</keyword>
<evidence type="ECO:0000256" key="8">
    <source>
        <dbReference type="ARBA" id="ARBA00022777"/>
    </source>
</evidence>
<evidence type="ECO:0000256" key="1">
    <source>
        <dbReference type="ARBA" id="ARBA00000085"/>
    </source>
</evidence>
<organism evidence="16 17">
    <name type="scientific">Dyadobacter linearis</name>
    <dbReference type="NCBI Taxonomy" id="2823330"/>
    <lineage>
        <taxon>Bacteria</taxon>
        <taxon>Pseudomonadati</taxon>
        <taxon>Bacteroidota</taxon>
        <taxon>Cytophagia</taxon>
        <taxon>Cytophagales</taxon>
        <taxon>Spirosomataceae</taxon>
        <taxon>Dyadobacter</taxon>
    </lineage>
</organism>
<dbReference type="SMART" id="SM00387">
    <property type="entry name" value="HATPase_c"/>
    <property type="match status" value="1"/>
</dbReference>
<dbReference type="PANTHER" id="PTHR24421">
    <property type="entry name" value="NITRATE/NITRITE SENSOR PROTEIN NARX-RELATED"/>
    <property type="match status" value="1"/>
</dbReference>
<dbReference type="Gene3D" id="1.20.5.1930">
    <property type="match status" value="1"/>
</dbReference>
<protein>
    <recommendedName>
        <fullName evidence="3">histidine kinase</fullName>
        <ecNumber evidence="3">2.7.13.3</ecNumber>
    </recommendedName>
</protein>
<dbReference type="RefSeq" id="WP_215233999.1">
    <property type="nucleotide sequence ID" value="NZ_CAJRAU010000003.1"/>
</dbReference>
<dbReference type="InterPro" id="IPR005467">
    <property type="entry name" value="His_kinase_dom"/>
</dbReference>
<evidence type="ECO:0000256" key="11">
    <source>
        <dbReference type="ARBA" id="ARBA00023012"/>
    </source>
</evidence>